<feature type="compositionally biased region" description="Low complexity" evidence="5">
    <location>
        <begin position="289"/>
        <end position="308"/>
    </location>
</feature>
<dbReference type="FunCoup" id="A0A7M7P8J2">
    <property type="interactions" value="495"/>
</dbReference>
<reference evidence="7" key="2">
    <citation type="submission" date="2021-01" db="UniProtKB">
        <authorList>
            <consortium name="EnsemblMetazoa"/>
        </authorList>
    </citation>
    <scope>IDENTIFICATION</scope>
</reference>
<dbReference type="Gene3D" id="3.30.40.10">
    <property type="entry name" value="Zinc/RING finger domain, C3HC4 (zinc finger)"/>
    <property type="match status" value="1"/>
</dbReference>
<feature type="region of interest" description="Disordered" evidence="5">
    <location>
        <begin position="236"/>
        <end position="338"/>
    </location>
</feature>
<dbReference type="InterPro" id="IPR001841">
    <property type="entry name" value="Znf_RING"/>
</dbReference>
<sequence>MGSGAGKPVVSPTAYAFCYTGAADPSAGASPRGAGEGVGVGVQAGSSSTAYSGGDNTPRRPSSRQSSYGEPVDENCNMVCEACSASFHVFKRKYRCTDCDKYYCSNCFVKEPRKCCSACSAIQRSPTRAELMALKIKDLRLYLNTHSVSTQSCTEKDDLVDLVVQYVHMHPQPTARGNAGRATRSSASTSSNNRTSTTPGNRASYPQAQPQPQQPPQGQRVTQGIEEVFNDIFSRLSNQGTGSSVDPPNFNFFTTTSSGSPGEGFTSNTFNSTSTSGSDQRPQSRTAWTSGTPAPSSSNTTTTATASSQETVPSHQNSEATPTQNNEQTPVQPLRKRASLSDLETVEGIESLNVKQLKEILTAHFVNYKGCVERYELEDRVRRLYEEKQQRKMKEEQKQDAGTAKEGVVAAVDDDDESTLCKICMDAEIDCILLECGHMVTCTNCGKRMNECPICRQYVVRAVHIFKA</sequence>
<comment type="subcellular location">
    <subcellularLocation>
        <location evidence="1">Cell membrane</location>
        <topology evidence="1">Peripheral membrane protein</topology>
    </subcellularLocation>
</comment>
<dbReference type="SUPFAM" id="SSF57850">
    <property type="entry name" value="RING/U-box"/>
    <property type="match status" value="1"/>
</dbReference>
<dbReference type="Pfam" id="PF23632">
    <property type="entry name" value="SAP_RNF34_RFFL"/>
    <property type="match status" value="1"/>
</dbReference>
<evidence type="ECO:0000256" key="5">
    <source>
        <dbReference type="SAM" id="MobiDB-lite"/>
    </source>
</evidence>
<dbReference type="OrthoDB" id="3045089at2759"/>
<evidence type="ECO:0000256" key="4">
    <source>
        <dbReference type="PROSITE-ProRule" id="PRU00175"/>
    </source>
</evidence>
<keyword evidence="3" id="KW-0862">Zinc</keyword>
<dbReference type="GO" id="GO:0008270">
    <property type="term" value="F:zinc ion binding"/>
    <property type="evidence" value="ECO:0007669"/>
    <property type="project" value="UniProtKB-KW"/>
</dbReference>
<evidence type="ECO:0000259" key="6">
    <source>
        <dbReference type="PROSITE" id="PS50089"/>
    </source>
</evidence>
<dbReference type="RefSeq" id="XP_030847382.1">
    <property type="nucleotide sequence ID" value="XM_030991522.1"/>
</dbReference>
<dbReference type="GO" id="GO:0005886">
    <property type="term" value="C:plasma membrane"/>
    <property type="evidence" value="ECO:0000318"/>
    <property type="project" value="GO_Central"/>
</dbReference>
<evidence type="ECO:0000256" key="1">
    <source>
        <dbReference type="ARBA" id="ARBA00004202"/>
    </source>
</evidence>
<dbReference type="Gene3D" id="1.10.720.140">
    <property type="match status" value="1"/>
</dbReference>
<dbReference type="EnsemblMetazoa" id="XM_030991522">
    <property type="protein sequence ID" value="XP_030847382"/>
    <property type="gene ID" value="LOC584382"/>
</dbReference>
<protein>
    <recommendedName>
        <fullName evidence="6">RING-type domain-containing protein</fullName>
    </recommendedName>
</protein>
<dbReference type="GO" id="GO:0061630">
    <property type="term" value="F:ubiquitin protein ligase activity"/>
    <property type="evidence" value="ECO:0000318"/>
    <property type="project" value="GO_Central"/>
</dbReference>
<dbReference type="GO" id="GO:0043161">
    <property type="term" value="P:proteasome-mediated ubiquitin-dependent protein catabolic process"/>
    <property type="evidence" value="ECO:0000318"/>
    <property type="project" value="GO_Central"/>
</dbReference>
<dbReference type="FunFam" id="3.30.40.10:FF:000110">
    <property type="entry name" value="E3 ubiquitin-protein ligase RNF34 isoform X1"/>
    <property type="match status" value="1"/>
</dbReference>
<evidence type="ECO:0000256" key="2">
    <source>
        <dbReference type="ARBA" id="ARBA00022771"/>
    </source>
</evidence>
<dbReference type="InterPro" id="IPR013083">
    <property type="entry name" value="Znf_RING/FYVE/PHD"/>
</dbReference>
<name>A0A7M7P8J2_STRPU</name>
<keyword evidence="2 4" id="KW-0479">Metal-binding</keyword>
<dbReference type="PANTHER" id="PTHR14879">
    <property type="entry name" value="CASPASE REGULATOR, RING FINGER DOMAIN-CONTAINING"/>
    <property type="match status" value="1"/>
</dbReference>
<feature type="region of interest" description="Disordered" evidence="5">
    <location>
        <begin position="25"/>
        <end position="68"/>
    </location>
</feature>
<accession>A0A7M7P8J2</accession>
<evidence type="ECO:0000313" key="7">
    <source>
        <dbReference type="EnsemblMetazoa" id="XP_030847381"/>
    </source>
</evidence>
<dbReference type="SUPFAM" id="SSF57903">
    <property type="entry name" value="FYVE/PHD zinc finger"/>
    <property type="match status" value="1"/>
</dbReference>
<dbReference type="GeneID" id="584382"/>
<keyword evidence="8" id="KW-1185">Reference proteome</keyword>
<reference evidence="8" key="1">
    <citation type="submission" date="2015-02" db="EMBL/GenBank/DDBJ databases">
        <title>Genome sequencing for Strongylocentrotus purpuratus.</title>
        <authorList>
            <person name="Murali S."/>
            <person name="Liu Y."/>
            <person name="Vee V."/>
            <person name="English A."/>
            <person name="Wang M."/>
            <person name="Skinner E."/>
            <person name="Han Y."/>
            <person name="Muzny D.M."/>
            <person name="Worley K.C."/>
            <person name="Gibbs R.A."/>
        </authorList>
    </citation>
    <scope>NUCLEOTIDE SEQUENCE</scope>
</reference>
<dbReference type="CDD" id="cd16500">
    <property type="entry name" value="RING-HC_CARP"/>
    <property type="match status" value="1"/>
</dbReference>
<dbReference type="SMART" id="SM00184">
    <property type="entry name" value="RING"/>
    <property type="match status" value="2"/>
</dbReference>
<dbReference type="Pfam" id="PF13920">
    <property type="entry name" value="zf-C3HC4_3"/>
    <property type="match status" value="1"/>
</dbReference>
<evidence type="ECO:0000313" key="8">
    <source>
        <dbReference type="Proteomes" id="UP000007110"/>
    </source>
</evidence>
<dbReference type="CDD" id="cd15750">
    <property type="entry name" value="FYVE_CARP"/>
    <property type="match status" value="1"/>
</dbReference>
<feature type="compositionally biased region" description="Polar residues" evidence="5">
    <location>
        <begin position="236"/>
        <end position="260"/>
    </location>
</feature>
<dbReference type="PROSITE" id="PS50089">
    <property type="entry name" value="ZF_RING_2"/>
    <property type="match status" value="1"/>
</dbReference>
<dbReference type="SUPFAM" id="SSF68906">
    <property type="entry name" value="SAP domain"/>
    <property type="match status" value="1"/>
</dbReference>
<dbReference type="Pfam" id="PF22968">
    <property type="entry name" value="RNF34L-like_3rd"/>
    <property type="match status" value="1"/>
</dbReference>
<feature type="compositionally biased region" description="Polar residues" evidence="5">
    <location>
        <begin position="279"/>
        <end position="288"/>
    </location>
</feature>
<evidence type="ECO:0000256" key="3">
    <source>
        <dbReference type="ARBA" id="ARBA00022833"/>
    </source>
</evidence>
<feature type="compositionally biased region" description="Low complexity" evidence="5">
    <location>
        <begin position="173"/>
        <end position="219"/>
    </location>
</feature>
<dbReference type="InterPro" id="IPR051728">
    <property type="entry name" value="RING-FYVE_E3_ubiquitin-ligase"/>
</dbReference>
<feature type="region of interest" description="Disordered" evidence="5">
    <location>
        <begin position="171"/>
        <end position="221"/>
    </location>
</feature>
<dbReference type="InterPro" id="IPR057299">
    <property type="entry name" value="RNF34_RFFL_SAP"/>
</dbReference>
<keyword evidence="2 4" id="KW-0863">Zinc-finger</keyword>
<feature type="domain" description="RING-type" evidence="6">
    <location>
        <begin position="421"/>
        <end position="456"/>
    </location>
</feature>
<dbReference type="RefSeq" id="XP_030847381.1">
    <property type="nucleotide sequence ID" value="XM_030991521.1"/>
</dbReference>
<dbReference type="InParanoid" id="A0A7M7P8J2"/>
<proteinExistence type="predicted"/>
<dbReference type="GO" id="GO:1902042">
    <property type="term" value="P:negative regulation of extrinsic apoptotic signaling pathway via death domain receptors"/>
    <property type="evidence" value="ECO:0000318"/>
    <property type="project" value="GO_Central"/>
</dbReference>
<feature type="compositionally biased region" description="Low complexity" evidence="5">
    <location>
        <begin position="264"/>
        <end position="278"/>
    </location>
</feature>
<organism evidence="7 8">
    <name type="scientific">Strongylocentrotus purpuratus</name>
    <name type="common">Purple sea urchin</name>
    <dbReference type="NCBI Taxonomy" id="7668"/>
    <lineage>
        <taxon>Eukaryota</taxon>
        <taxon>Metazoa</taxon>
        <taxon>Echinodermata</taxon>
        <taxon>Eleutherozoa</taxon>
        <taxon>Echinozoa</taxon>
        <taxon>Echinoidea</taxon>
        <taxon>Euechinoidea</taxon>
        <taxon>Echinacea</taxon>
        <taxon>Camarodonta</taxon>
        <taxon>Echinidea</taxon>
        <taxon>Strongylocentrotidae</taxon>
        <taxon>Strongylocentrotus</taxon>
    </lineage>
</organism>
<dbReference type="AlphaFoldDB" id="A0A7M7P8J2"/>
<dbReference type="PANTHER" id="PTHR14879:SF15">
    <property type="entry name" value="E3 UBIQUITIN-PROTEIN LIGASE RIFIFYLIN-LIKE PROTEIN"/>
    <property type="match status" value="1"/>
</dbReference>
<feature type="compositionally biased region" description="Polar residues" evidence="5">
    <location>
        <begin position="59"/>
        <end position="68"/>
    </location>
</feature>
<dbReference type="InterPro" id="IPR011011">
    <property type="entry name" value="Znf_FYVE_PHD"/>
</dbReference>
<dbReference type="InterPro" id="IPR055111">
    <property type="entry name" value="RNF34_RFFL_HeH"/>
</dbReference>
<dbReference type="EnsemblMetazoa" id="XM_030991521">
    <property type="protein sequence ID" value="XP_030847381"/>
    <property type="gene ID" value="LOC584382"/>
</dbReference>
<dbReference type="KEGG" id="spu:584382"/>
<dbReference type="GO" id="GO:0005737">
    <property type="term" value="C:cytoplasm"/>
    <property type="evidence" value="ECO:0000318"/>
    <property type="project" value="GO_Central"/>
</dbReference>
<dbReference type="OMA" id="FTRARRC"/>
<feature type="compositionally biased region" description="Polar residues" evidence="5">
    <location>
        <begin position="309"/>
        <end position="331"/>
    </location>
</feature>
<dbReference type="InterPro" id="IPR036361">
    <property type="entry name" value="SAP_dom_sf"/>
</dbReference>
<dbReference type="Proteomes" id="UP000007110">
    <property type="component" value="Unassembled WGS sequence"/>
</dbReference>